<dbReference type="EMBL" id="BIMN01000005">
    <property type="protein sequence ID" value="GCE63861.1"/>
    <property type="molecule type" value="Genomic_DNA"/>
</dbReference>
<organism evidence="1 2">
    <name type="scientific">Candidatus Mycoplasma haematohominis</name>
    <dbReference type="NCBI Taxonomy" id="1494318"/>
    <lineage>
        <taxon>Bacteria</taxon>
        <taxon>Bacillati</taxon>
        <taxon>Mycoplasmatota</taxon>
        <taxon>Mollicutes</taxon>
        <taxon>Mycoplasmataceae</taxon>
        <taxon>Mycoplasma</taxon>
    </lineage>
</organism>
<proteinExistence type="predicted"/>
<gene>
    <name evidence="1" type="ORF">MHSWG343_08680</name>
</gene>
<protein>
    <submittedName>
        <fullName evidence="1">Uncharacterized protein</fullName>
    </submittedName>
</protein>
<evidence type="ECO:0000313" key="2">
    <source>
        <dbReference type="Proteomes" id="UP000324831"/>
    </source>
</evidence>
<evidence type="ECO:0000313" key="1">
    <source>
        <dbReference type="EMBL" id="GCE63861.1"/>
    </source>
</evidence>
<sequence>MYLQGKTFNYKLVLPLLLVTGTVSSSFFGGRRSYKIITNYNSQADLLLSLGISPDYYPYQLRKSKPFDYLSNVDKYLVVNNNVSDNKKKLSRNLQAKLDSLFSKIQEFGDGLWDKTIYDAGLSHRNNEFWNQKQTSLLLLEQFVVDDYPQISDAYDILPSHKHLIITNHRASRDPFTVFGESVFNCFKASQIEQCDSVAKSFKQYVKNYDKVHVNSIYRFGRYIDFWNQFDTDDSEPSFKEWLDSEDLFNSDSHLDHEIAHRYAEAIFAEEELDLLSKWAGKGKKWTINYLQEEGPKLTHHAALEEQTMPGSTPMAEGSQRESMLFLYQTAFLIDKFTKSDSFQEAFASDSRKDAMEKALQHAAQIGKEIKERFKNIREYFKKIKVVDEKFCPENKNRQDTNSKRFGIVVFPPDSFGNGDSMMQTISRYPFLYKDIGLRQAIPDTLLKHEHHEEHDHESEEELFAVDDHGWWWNLGNINLGNSKISEFKDTVDNLIVLANEDDWKLLENSASIRGISHLLKNSSALVNDSYDLWSEGLKNPIALNLILDSLVNMFQKEYDKDFSHKSEYQKAMEWGNYWSETYLKI</sequence>
<dbReference type="AlphaFoldDB" id="A0A478FQS0"/>
<name>A0A478FQS0_9MOLU</name>
<comment type="caution">
    <text evidence="1">The sequence shown here is derived from an EMBL/GenBank/DDBJ whole genome shotgun (WGS) entry which is preliminary data.</text>
</comment>
<accession>A0A478FQS0</accession>
<dbReference type="Proteomes" id="UP000324831">
    <property type="component" value="Unassembled WGS sequence"/>
</dbReference>
<reference evidence="1 2" key="1">
    <citation type="submission" date="2019-01" db="EMBL/GenBank/DDBJ databases">
        <title>Draft genome sequences of Candidatus Mycoplasma haemohominis SWG34-3 identified from a patient with pyrexia, anemia and liver dysfunction.</title>
        <authorList>
            <person name="Sekizuka T."/>
            <person name="Hattori N."/>
            <person name="Katano H."/>
            <person name="Takuma T."/>
            <person name="Ito T."/>
            <person name="Arai N."/>
            <person name="Yanai R."/>
            <person name="Ishii S."/>
            <person name="Miura Y."/>
            <person name="Tokunaga T."/>
            <person name="Watanabe H."/>
            <person name="Nomura N."/>
            <person name="Eguchi J."/>
            <person name="Arai T."/>
            <person name="Hasegawa H."/>
            <person name="Nakamaki T."/>
            <person name="Wakita T."/>
            <person name="Niki Y."/>
            <person name="Kuroda M."/>
        </authorList>
    </citation>
    <scope>NUCLEOTIDE SEQUENCE [LARGE SCALE GENOMIC DNA]</scope>
    <source>
        <strain evidence="1">SWG34-3</strain>
    </source>
</reference>